<proteinExistence type="predicted"/>
<reference evidence="1" key="1">
    <citation type="submission" date="2020-05" db="EMBL/GenBank/DDBJ databases">
        <title>Mycena genomes resolve the evolution of fungal bioluminescence.</title>
        <authorList>
            <person name="Tsai I.J."/>
        </authorList>
    </citation>
    <scope>NUCLEOTIDE SEQUENCE</scope>
    <source>
        <strain evidence="1">CCC161011</strain>
    </source>
</reference>
<protein>
    <submittedName>
        <fullName evidence="1">Uncharacterized protein</fullName>
    </submittedName>
</protein>
<keyword evidence="2" id="KW-1185">Reference proteome</keyword>
<dbReference type="AlphaFoldDB" id="A0A8H7CLD9"/>
<gene>
    <name evidence="1" type="ORF">MVEN_01942900</name>
</gene>
<name>A0A8H7CLD9_9AGAR</name>
<sequence length="715" mass="80376">MGVLPDEIISHILLLSAIKVPDETFSDTAVVSPFASYAQSTSAFLLVCKDWLRVSTPLLYNVVVIRSKAQALALEAALKSNKDLGTFIKKLRVEGGYGQAMKHILKASPNITDLCLSLAIWSSDAVSGLCQSLHMVNPVRLIIHDVSEPGNNKQNLQLVEKVAECLKLWKRLKTVDVPYAYDWGAVGISRCARIYEALKTAPALEEVLIPFPDFMTTLQFLNDLRRNPSIKRVTIKQPLPYEYSIMLAELLDANADLKDLLHFTISEYDRFAEIGPSSNPLFVPMESAPQEQRDKIWERVLYFAFHTDELEAHLASDVHIPNRTYREIHQMAFFASTFPLLVSKQFKRLSAPFFYRHVGLEGPSDLARFAACLKGDSSVAKHVRSLCVYHEATLQALPDNASFNSDEEWYDQNQPSQTEELLPSIFQSLDGLVSFTGGDYNPALYPPRPQIHKDAGCIAVSWTVFQTLAATAGATLRRLCLEVNPPSDPQPPLILESFVSLRSLEWKCTVEFSLNSEPVLAPDSLANLECLSLVDYHPSFLEVLAAAELPALRRIYFYRDVAPSAQRFFERHGTKLTEAMIVAEDPGEINVLDACPTLPGLICGIDETKGENTLPSVDLFSPSEPHLHLSRLVLDVCVYSRKEEKALGEFFDSIDTALFPALREIQVSELYWPITEREISKSLWVQWAERLLTRNIKLIDMDEKHWTPRLKKGGR</sequence>
<comment type="caution">
    <text evidence="1">The sequence shown here is derived from an EMBL/GenBank/DDBJ whole genome shotgun (WGS) entry which is preliminary data.</text>
</comment>
<accession>A0A8H7CLD9</accession>
<evidence type="ECO:0000313" key="2">
    <source>
        <dbReference type="Proteomes" id="UP000620124"/>
    </source>
</evidence>
<dbReference type="OrthoDB" id="2786563at2759"/>
<dbReference type="Proteomes" id="UP000620124">
    <property type="component" value="Unassembled WGS sequence"/>
</dbReference>
<organism evidence="1 2">
    <name type="scientific">Mycena venus</name>
    <dbReference type="NCBI Taxonomy" id="2733690"/>
    <lineage>
        <taxon>Eukaryota</taxon>
        <taxon>Fungi</taxon>
        <taxon>Dikarya</taxon>
        <taxon>Basidiomycota</taxon>
        <taxon>Agaricomycotina</taxon>
        <taxon>Agaricomycetes</taxon>
        <taxon>Agaricomycetidae</taxon>
        <taxon>Agaricales</taxon>
        <taxon>Marasmiineae</taxon>
        <taxon>Mycenaceae</taxon>
        <taxon>Mycena</taxon>
    </lineage>
</organism>
<evidence type="ECO:0000313" key="1">
    <source>
        <dbReference type="EMBL" id="KAF7340242.1"/>
    </source>
</evidence>
<dbReference type="EMBL" id="JACAZI010000019">
    <property type="protein sequence ID" value="KAF7340242.1"/>
    <property type="molecule type" value="Genomic_DNA"/>
</dbReference>